<dbReference type="PROSITE" id="PS00086">
    <property type="entry name" value="CYTOCHROME_P450"/>
    <property type="match status" value="1"/>
</dbReference>
<evidence type="ECO:0000256" key="2">
    <source>
        <dbReference type="RuleBase" id="RU000461"/>
    </source>
</evidence>
<dbReference type="Pfam" id="PF00067">
    <property type="entry name" value="p450"/>
    <property type="match status" value="1"/>
</dbReference>
<dbReference type="EMBL" id="JBEPIJ010000002">
    <property type="protein sequence ID" value="MES0872881.1"/>
    <property type="molecule type" value="Genomic_DNA"/>
</dbReference>
<dbReference type="PRINTS" id="PR00359">
    <property type="entry name" value="BP450"/>
</dbReference>
<comment type="caution">
    <text evidence="3">The sequence shown here is derived from an EMBL/GenBank/DDBJ whole genome shotgun (WGS) entry which is preliminary data.</text>
</comment>
<keyword evidence="2" id="KW-0349">Heme</keyword>
<keyword evidence="2" id="KW-0408">Iron</keyword>
<dbReference type="RefSeq" id="WP_352887142.1">
    <property type="nucleotide sequence ID" value="NZ_JBEPIJ010000002.1"/>
</dbReference>
<gene>
    <name evidence="3" type="ORF">ABSH63_02465</name>
</gene>
<name>A0ABV2A7L5_9GAMM</name>
<accession>A0ABV2A7L5</accession>
<keyword evidence="2" id="KW-0560">Oxidoreductase</keyword>
<dbReference type="Gene3D" id="1.10.630.10">
    <property type="entry name" value="Cytochrome P450"/>
    <property type="match status" value="1"/>
</dbReference>
<evidence type="ECO:0000256" key="1">
    <source>
        <dbReference type="ARBA" id="ARBA00010617"/>
    </source>
</evidence>
<evidence type="ECO:0000313" key="4">
    <source>
        <dbReference type="Proteomes" id="UP001465331"/>
    </source>
</evidence>
<evidence type="ECO:0000313" key="3">
    <source>
        <dbReference type="EMBL" id="MES0872881.1"/>
    </source>
</evidence>
<reference evidence="3 4" key="1">
    <citation type="submission" date="2024-06" db="EMBL/GenBank/DDBJ databases">
        <authorList>
            <person name="Li Z."/>
            <person name="Jiang Y."/>
        </authorList>
    </citation>
    <scope>NUCLEOTIDE SEQUENCE [LARGE SCALE GENOMIC DNA]</scope>
    <source>
        <strain evidence="3 4">HSW-8</strain>
    </source>
</reference>
<dbReference type="InterPro" id="IPR017972">
    <property type="entry name" value="Cyt_P450_CS"/>
</dbReference>
<comment type="similarity">
    <text evidence="1 2">Belongs to the cytochrome P450 family.</text>
</comment>
<dbReference type="Proteomes" id="UP001465331">
    <property type="component" value="Unassembled WGS sequence"/>
</dbReference>
<protein>
    <submittedName>
        <fullName evidence="3">Cytochrome P450</fullName>
    </submittedName>
</protein>
<keyword evidence="4" id="KW-1185">Reference proteome</keyword>
<keyword evidence="2" id="KW-0503">Monooxygenase</keyword>
<dbReference type="PANTHER" id="PTHR46696:SF6">
    <property type="entry name" value="P450, PUTATIVE (EUROFUNG)-RELATED"/>
    <property type="match status" value="1"/>
</dbReference>
<dbReference type="InterPro" id="IPR002397">
    <property type="entry name" value="Cyt_P450_B"/>
</dbReference>
<organism evidence="3 4">
    <name type="scientific">Sinimarinibacterium thermocellulolyticum</name>
    <dbReference type="NCBI Taxonomy" id="3170016"/>
    <lineage>
        <taxon>Bacteria</taxon>
        <taxon>Pseudomonadati</taxon>
        <taxon>Pseudomonadota</taxon>
        <taxon>Gammaproteobacteria</taxon>
        <taxon>Nevskiales</taxon>
        <taxon>Nevskiaceae</taxon>
        <taxon>Sinimarinibacterium</taxon>
    </lineage>
</organism>
<sequence length="432" mass="48860">MNDTAKSHTPHAGRIEIDARVFNPYSKDYIRNPDPVWQTLIRDYPIAWHKDLQMWIVSSHELVDRMLKDNRFSPYFGHWEHAPPPKPEDQKNDFDKAYEVGFFAVSPKDHLRLRKLTMPAFSKPVMGKIEAKIRDLIVQCFDDIGDAEEFDVYQALASKIPVRAIARMVGVPTDKEDFFHEFAVNVIKATRINLGPKEREAAVQATLPGFAYFRELLAERRARAGGPGDDFFGSLISASDNGSQLSDHEILSVIFALITAGSDTATDLHTFLLLALLSHPDQLALLRQKPELMENAIIECLRWGSFGKMPFFRFATEDVEFAGQLIKKGQGIGINIMAAWHDPAKWPEPTRLDITRRLDGNIVFGAGAHFCIGTYLVRVQGSLMLTEFMKRFPDATLADGDGRIDYEWTHHNARRINRLVVKTNLSAARKAA</sequence>
<dbReference type="InterPro" id="IPR036396">
    <property type="entry name" value="Cyt_P450_sf"/>
</dbReference>
<dbReference type="PANTHER" id="PTHR46696">
    <property type="entry name" value="P450, PUTATIVE (EUROFUNG)-RELATED"/>
    <property type="match status" value="1"/>
</dbReference>
<proteinExistence type="inferred from homology"/>
<dbReference type="InterPro" id="IPR001128">
    <property type="entry name" value="Cyt_P450"/>
</dbReference>
<keyword evidence="2" id="KW-0479">Metal-binding</keyword>
<dbReference type="SUPFAM" id="SSF48264">
    <property type="entry name" value="Cytochrome P450"/>
    <property type="match status" value="1"/>
</dbReference>